<evidence type="ECO:0000313" key="2">
    <source>
        <dbReference type="Proteomes" id="UP000729402"/>
    </source>
</evidence>
<comment type="caution">
    <text evidence="1">The sequence shown here is derived from an EMBL/GenBank/DDBJ whole genome shotgun (WGS) entry which is preliminary data.</text>
</comment>
<evidence type="ECO:0000313" key="1">
    <source>
        <dbReference type="EMBL" id="KAG8065730.1"/>
    </source>
</evidence>
<dbReference type="OrthoDB" id="5835829at2759"/>
<organism evidence="1 2">
    <name type="scientific">Zizania palustris</name>
    <name type="common">Northern wild rice</name>
    <dbReference type="NCBI Taxonomy" id="103762"/>
    <lineage>
        <taxon>Eukaryota</taxon>
        <taxon>Viridiplantae</taxon>
        <taxon>Streptophyta</taxon>
        <taxon>Embryophyta</taxon>
        <taxon>Tracheophyta</taxon>
        <taxon>Spermatophyta</taxon>
        <taxon>Magnoliopsida</taxon>
        <taxon>Liliopsida</taxon>
        <taxon>Poales</taxon>
        <taxon>Poaceae</taxon>
        <taxon>BOP clade</taxon>
        <taxon>Oryzoideae</taxon>
        <taxon>Oryzeae</taxon>
        <taxon>Zizaniinae</taxon>
        <taxon>Zizania</taxon>
    </lineage>
</organism>
<sequence>MVVGSGLKDDLVFGDPNVPQFVLWEGKLRLVRMLVYDPHLPWARHVAHARGVQTTDFFAQPCTVDVFYRDVLVGRVGLPAINGTRSVGS</sequence>
<dbReference type="AlphaFoldDB" id="A0A8J5VG32"/>
<keyword evidence="2" id="KW-1185">Reference proteome</keyword>
<dbReference type="EMBL" id="JAAALK010000285">
    <property type="protein sequence ID" value="KAG8065730.1"/>
    <property type="molecule type" value="Genomic_DNA"/>
</dbReference>
<name>A0A8J5VG32_ZIZPA</name>
<protein>
    <submittedName>
        <fullName evidence="1">Uncharacterized protein</fullName>
    </submittedName>
</protein>
<proteinExistence type="predicted"/>
<reference evidence="1" key="2">
    <citation type="submission" date="2021-02" db="EMBL/GenBank/DDBJ databases">
        <authorList>
            <person name="Kimball J.A."/>
            <person name="Haas M.W."/>
            <person name="Macchietto M."/>
            <person name="Kono T."/>
            <person name="Duquette J."/>
            <person name="Shao M."/>
        </authorList>
    </citation>
    <scope>NUCLEOTIDE SEQUENCE</scope>
    <source>
        <tissue evidence="1">Fresh leaf tissue</tissue>
    </source>
</reference>
<gene>
    <name evidence="1" type="ORF">GUJ93_ZPchr0004g38821</name>
</gene>
<reference evidence="1" key="1">
    <citation type="journal article" date="2021" name="bioRxiv">
        <title>Whole Genome Assembly and Annotation of Northern Wild Rice, Zizania palustris L., Supports a Whole Genome Duplication in the Zizania Genus.</title>
        <authorList>
            <person name="Haas M."/>
            <person name="Kono T."/>
            <person name="Macchietto M."/>
            <person name="Millas R."/>
            <person name="McGilp L."/>
            <person name="Shao M."/>
            <person name="Duquette J."/>
            <person name="Hirsch C.N."/>
            <person name="Kimball J."/>
        </authorList>
    </citation>
    <scope>NUCLEOTIDE SEQUENCE</scope>
    <source>
        <tissue evidence="1">Fresh leaf tissue</tissue>
    </source>
</reference>
<accession>A0A8J5VG32</accession>
<dbReference type="Proteomes" id="UP000729402">
    <property type="component" value="Unassembled WGS sequence"/>
</dbReference>